<dbReference type="GO" id="GO:0070733">
    <property type="term" value="F:AMPylase activity"/>
    <property type="evidence" value="ECO:0007669"/>
    <property type="project" value="UniProtKB-EC"/>
</dbReference>
<name>A0AAE3G0N1_9GAMM</name>
<dbReference type="PANTHER" id="PTHR32057">
    <property type="entry name" value="PROTEIN ADENYLYLTRANSFERASE SELO, MITOCHONDRIAL"/>
    <property type="match status" value="1"/>
</dbReference>
<dbReference type="EC" id="2.7.7.108" evidence="8"/>
<feature type="binding site" evidence="8">
    <location>
        <position position="134"/>
    </location>
    <ligand>
        <name>ATP</name>
        <dbReference type="ChEBI" id="CHEBI:30616"/>
    </ligand>
</feature>
<comment type="catalytic activity">
    <reaction evidence="8">
        <text>L-tyrosyl-[protein] + UTP = O-(5'-uridylyl)-L-tyrosyl-[protein] + diphosphate</text>
        <dbReference type="Rhea" id="RHEA:83887"/>
        <dbReference type="Rhea" id="RHEA-COMP:10136"/>
        <dbReference type="Rhea" id="RHEA-COMP:20238"/>
        <dbReference type="ChEBI" id="CHEBI:33019"/>
        <dbReference type="ChEBI" id="CHEBI:46398"/>
        <dbReference type="ChEBI" id="CHEBI:46858"/>
        <dbReference type="ChEBI" id="CHEBI:90602"/>
    </reaction>
</comment>
<feature type="binding site" evidence="8">
    <location>
        <position position="122"/>
    </location>
    <ligand>
        <name>ATP</name>
        <dbReference type="ChEBI" id="CHEBI:30616"/>
    </ligand>
</feature>
<evidence type="ECO:0000313" key="9">
    <source>
        <dbReference type="EMBL" id="MCP1673555.1"/>
    </source>
</evidence>
<dbReference type="EC" id="2.7.7.-" evidence="8"/>
<dbReference type="Proteomes" id="UP001205843">
    <property type="component" value="Unassembled WGS sequence"/>
</dbReference>
<sequence length="503" mass="55137">MPESQPSRMTPSIDIGPLSSSYAQLPSRFYTGLGPTPVARPGLIAVNRDLAQELGLSLGAVSEQDLAEVFSGNRLPQGSEPIAMAYAGHQFGHFVPQLGDGRAILLGEVVDGQGRRRDIQLKGAGRTPYSRGGDGRAALGPVLREYLVSEAMHAMGVPTTRALAAVTTGEAVLREEPLPGAVVTRVAASHIRVGTFQFFAARGDVEAVRQLTDYAIARHDPDLTDADNPPLAFLGRVMDRQAALIAQWMAFGFIHGVMNTDNCTVSGETIDYGPCAFMDAYNPQQVFSAIDRQGRYAFDNQPAIAQWNLARLADCLLPLIDSEEQRAIELAVECLEAFPARYEAHRLSNMRGKLGLRNAEAEDAGLIQDLHDLMHRERADFTLTFRSLSNAVAPGAGLDSLTQILGESPAAEDWMARWRDRVAREAAPAEETVALMRQVNPAYIPRNHQLERVIESAIGQQDFEPFHRLLAVVTHPYDERPEWESYLAPPSEEERVRNTFCGT</sequence>
<evidence type="ECO:0000256" key="4">
    <source>
        <dbReference type="ARBA" id="ARBA00022723"/>
    </source>
</evidence>
<dbReference type="HAMAP" id="MF_00692">
    <property type="entry name" value="SelO"/>
    <property type="match status" value="1"/>
</dbReference>
<dbReference type="GO" id="GO:0000287">
    <property type="term" value="F:magnesium ion binding"/>
    <property type="evidence" value="ECO:0007669"/>
    <property type="project" value="UniProtKB-UniRule"/>
</dbReference>
<feature type="binding site" evidence="8">
    <location>
        <position position="192"/>
    </location>
    <ligand>
        <name>ATP</name>
        <dbReference type="ChEBI" id="CHEBI:30616"/>
    </ligand>
</feature>
<evidence type="ECO:0000256" key="5">
    <source>
        <dbReference type="ARBA" id="ARBA00022741"/>
    </source>
</evidence>
<keyword evidence="10" id="KW-1185">Reference proteome</keyword>
<comment type="catalytic activity">
    <reaction evidence="8">
        <text>L-seryl-[protein] + UTP = O-(5'-uridylyl)-L-seryl-[protein] + diphosphate</text>
        <dbReference type="Rhea" id="RHEA:64604"/>
        <dbReference type="Rhea" id="RHEA-COMP:9863"/>
        <dbReference type="Rhea" id="RHEA-COMP:16635"/>
        <dbReference type="ChEBI" id="CHEBI:29999"/>
        <dbReference type="ChEBI" id="CHEBI:33019"/>
        <dbReference type="ChEBI" id="CHEBI:46398"/>
        <dbReference type="ChEBI" id="CHEBI:156051"/>
    </reaction>
</comment>
<keyword evidence="8" id="KW-0464">Manganese</keyword>
<dbReference type="InterPro" id="IPR003846">
    <property type="entry name" value="SelO"/>
</dbReference>
<comment type="catalytic activity">
    <reaction evidence="8">
        <text>L-histidyl-[protein] + UTP = N(tele)-(5'-uridylyl)-L-histidyl-[protein] + diphosphate</text>
        <dbReference type="Rhea" id="RHEA:83891"/>
        <dbReference type="Rhea" id="RHEA-COMP:9745"/>
        <dbReference type="Rhea" id="RHEA-COMP:20239"/>
        <dbReference type="ChEBI" id="CHEBI:29979"/>
        <dbReference type="ChEBI" id="CHEBI:33019"/>
        <dbReference type="ChEBI" id="CHEBI:46398"/>
        <dbReference type="ChEBI" id="CHEBI:233474"/>
    </reaction>
</comment>
<keyword evidence="2 8" id="KW-0808">Transferase</keyword>
<feature type="binding site" evidence="8">
    <location>
        <position position="271"/>
    </location>
    <ligand>
        <name>Mg(2+)</name>
        <dbReference type="ChEBI" id="CHEBI:18420"/>
    </ligand>
</feature>
<comment type="caution">
    <text evidence="9">The sequence shown here is derived from an EMBL/GenBank/DDBJ whole genome shotgun (WGS) entry which is preliminary data.</text>
</comment>
<feature type="binding site" evidence="8">
    <location>
        <position position="135"/>
    </location>
    <ligand>
        <name>ATP</name>
        <dbReference type="ChEBI" id="CHEBI:30616"/>
    </ligand>
</feature>
<keyword evidence="5 8" id="KW-0547">Nucleotide-binding</keyword>
<evidence type="ECO:0000256" key="6">
    <source>
        <dbReference type="ARBA" id="ARBA00022840"/>
    </source>
</evidence>
<dbReference type="Pfam" id="PF02696">
    <property type="entry name" value="SelO"/>
    <property type="match status" value="1"/>
</dbReference>
<dbReference type="AlphaFoldDB" id="A0AAE3G0N1"/>
<feature type="binding site" evidence="8">
    <location>
        <position position="185"/>
    </location>
    <ligand>
        <name>ATP</name>
        <dbReference type="ChEBI" id="CHEBI:30616"/>
    </ligand>
</feature>
<keyword evidence="6 8" id="KW-0067">ATP-binding</keyword>
<keyword evidence="4 8" id="KW-0479">Metal-binding</keyword>
<evidence type="ECO:0000256" key="3">
    <source>
        <dbReference type="ARBA" id="ARBA00022695"/>
    </source>
</evidence>
<comment type="function">
    <text evidence="8">Nucleotidyltransferase involved in the post-translational modification of proteins. It can catalyze the addition of adenosine monophosphate (AMP) or uridine monophosphate (UMP) to a protein, resulting in modifications known as AMPylation and UMPylation.</text>
</comment>
<dbReference type="EMBL" id="JALJXV010000001">
    <property type="protein sequence ID" value="MCP1673555.1"/>
    <property type="molecule type" value="Genomic_DNA"/>
</dbReference>
<feature type="active site" description="Proton acceptor" evidence="8">
    <location>
        <position position="261"/>
    </location>
</feature>
<gene>
    <name evidence="8" type="primary">ydiU</name>
    <name evidence="8" type="synonym">selO</name>
    <name evidence="9" type="ORF">J2T57_000647</name>
</gene>
<evidence type="ECO:0000256" key="7">
    <source>
        <dbReference type="ARBA" id="ARBA00022842"/>
    </source>
</evidence>
<comment type="similarity">
    <text evidence="1 8">Belongs to the SELO family.</text>
</comment>
<feature type="binding site" evidence="8">
    <location>
        <position position="101"/>
    </location>
    <ligand>
        <name>ATP</name>
        <dbReference type="ChEBI" id="CHEBI:30616"/>
    </ligand>
</feature>
<comment type="catalytic activity">
    <reaction evidence="8">
        <text>L-seryl-[protein] + ATP = 3-O-(5'-adenylyl)-L-seryl-[protein] + diphosphate</text>
        <dbReference type="Rhea" id="RHEA:58120"/>
        <dbReference type="Rhea" id="RHEA-COMP:9863"/>
        <dbReference type="Rhea" id="RHEA-COMP:15073"/>
        <dbReference type="ChEBI" id="CHEBI:29999"/>
        <dbReference type="ChEBI" id="CHEBI:30616"/>
        <dbReference type="ChEBI" id="CHEBI:33019"/>
        <dbReference type="ChEBI" id="CHEBI:142516"/>
        <dbReference type="EC" id="2.7.7.108"/>
    </reaction>
</comment>
<organism evidence="9 10">
    <name type="scientific">Natronocella acetinitrilica</name>
    <dbReference type="NCBI Taxonomy" id="414046"/>
    <lineage>
        <taxon>Bacteria</taxon>
        <taxon>Pseudomonadati</taxon>
        <taxon>Pseudomonadota</taxon>
        <taxon>Gammaproteobacteria</taxon>
        <taxon>Chromatiales</taxon>
        <taxon>Ectothiorhodospiraceae</taxon>
        <taxon>Natronocella</taxon>
    </lineage>
</organism>
<protein>
    <recommendedName>
        <fullName evidence="8">Protein nucleotidyltransferase YdiU</fullName>
        <ecNumber evidence="8">2.7.7.-</ecNumber>
    </recommendedName>
    <alternativeName>
        <fullName evidence="8">Protein adenylyltransferase YdiU</fullName>
        <ecNumber evidence="8">2.7.7.108</ecNumber>
    </alternativeName>
    <alternativeName>
        <fullName evidence="8">Protein uridylyltransferase YdiU</fullName>
        <ecNumber evidence="8">2.7.7.-</ecNumber>
    </alternativeName>
</protein>
<keyword evidence="7 8" id="KW-0460">Magnesium</keyword>
<dbReference type="NCBIfam" id="NF000658">
    <property type="entry name" value="PRK00029.1"/>
    <property type="match status" value="1"/>
</dbReference>
<comment type="cofactor">
    <cofactor evidence="8">
        <name>Mg(2+)</name>
        <dbReference type="ChEBI" id="CHEBI:18420"/>
    </cofactor>
    <cofactor evidence="8">
        <name>Mn(2+)</name>
        <dbReference type="ChEBI" id="CHEBI:29035"/>
    </cofactor>
</comment>
<feature type="binding site" evidence="8">
    <location>
        <position position="99"/>
    </location>
    <ligand>
        <name>ATP</name>
        <dbReference type="ChEBI" id="CHEBI:30616"/>
    </ligand>
</feature>
<dbReference type="GO" id="GO:0005524">
    <property type="term" value="F:ATP binding"/>
    <property type="evidence" value="ECO:0007669"/>
    <property type="project" value="UniProtKB-UniRule"/>
</dbReference>
<keyword evidence="3 8" id="KW-0548">Nucleotidyltransferase</keyword>
<comment type="catalytic activity">
    <reaction evidence="8">
        <text>L-threonyl-[protein] + ATP = 3-O-(5'-adenylyl)-L-threonyl-[protein] + diphosphate</text>
        <dbReference type="Rhea" id="RHEA:54292"/>
        <dbReference type="Rhea" id="RHEA-COMP:11060"/>
        <dbReference type="Rhea" id="RHEA-COMP:13847"/>
        <dbReference type="ChEBI" id="CHEBI:30013"/>
        <dbReference type="ChEBI" id="CHEBI:30616"/>
        <dbReference type="ChEBI" id="CHEBI:33019"/>
        <dbReference type="ChEBI" id="CHEBI:138113"/>
        <dbReference type="EC" id="2.7.7.108"/>
    </reaction>
</comment>
<feature type="binding site" evidence="8">
    <location>
        <position position="271"/>
    </location>
    <ligand>
        <name>ATP</name>
        <dbReference type="ChEBI" id="CHEBI:30616"/>
    </ligand>
</feature>
<accession>A0AAE3G0N1</accession>
<evidence type="ECO:0000313" key="10">
    <source>
        <dbReference type="Proteomes" id="UP001205843"/>
    </source>
</evidence>
<feature type="binding site" evidence="8">
    <location>
        <position position="102"/>
    </location>
    <ligand>
        <name>ATP</name>
        <dbReference type="ChEBI" id="CHEBI:30616"/>
    </ligand>
</feature>
<evidence type="ECO:0000256" key="2">
    <source>
        <dbReference type="ARBA" id="ARBA00022679"/>
    </source>
</evidence>
<reference evidence="9" key="1">
    <citation type="submission" date="2022-03" db="EMBL/GenBank/DDBJ databases">
        <title>Genomic Encyclopedia of Type Strains, Phase III (KMG-III): the genomes of soil and plant-associated and newly described type strains.</title>
        <authorList>
            <person name="Whitman W."/>
        </authorList>
    </citation>
    <scope>NUCLEOTIDE SEQUENCE</scope>
    <source>
        <strain evidence="9">ANL 6-2</strain>
    </source>
</reference>
<evidence type="ECO:0000256" key="8">
    <source>
        <dbReference type="HAMAP-Rule" id="MF_00692"/>
    </source>
</evidence>
<evidence type="ECO:0000256" key="1">
    <source>
        <dbReference type="ARBA" id="ARBA00009747"/>
    </source>
</evidence>
<feature type="binding site" evidence="8">
    <location>
        <position position="262"/>
    </location>
    <ligand>
        <name>Mg(2+)</name>
        <dbReference type="ChEBI" id="CHEBI:18420"/>
    </ligand>
</feature>
<comment type="catalytic activity">
    <reaction evidence="8">
        <text>L-tyrosyl-[protein] + ATP = O-(5'-adenylyl)-L-tyrosyl-[protein] + diphosphate</text>
        <dbReference type="Rhea" id="RHEA:54288"/>
        <dbReference type="Rhea" id="RHEA-COMP:10136"/>
        <dbReference type="Rhea" id="RHEA-COMP:13846"/>
        <dbReference type="ChEBI" id="CHEBI:30616"/>
        <dbReference type="ChEBI" id="CHEBI:33019"/>
        <dbReference type="ChEBI" id="CHEBI:46858"/>
        <dbReference type="ChEBI" id="CHEBI:83624"/>
        <dbReference type="EC" id="2.7.7.108"/>
    </reaction>
</comment>
<dbReference type="GO" id="GO:0030145">
    <property type="term" value="F:manganese ion binding"/>
    <property type="evidence" value="ECO:0007669"/>
    <property type="project" value="UniProtKB-UniRule"/>
</dbReference>
<proteinExistence type="inferred from homology"/>
<dbReference type="PANTHER" id="PTHR32057:SF14">
    <property type="entry name" value="PROTEIN ADENYLYLTRANSFERASE SELO, MITOCHONDRIAL"/>
    <property type="match status" value="1"/>
</dbReference>